<keyword evidence="3" id="KW-1185">Reference proteome</keyword>
<dbReference type="RefSeq" id="WP_146577194.1">
    <property type="nucleotide sequence ID" value="NZ_SJPM01000002.1"/>
</dbReference>
<evidence type="ECO:0000313" key="3">
    <source>
        <dbReference type="Proteomes" id="UP000316213"/>
    </source>
</evidence>
<protein>
    <recommendedName>
        <fullName evidence="1">Zinc-ribbon domain-containing protein</fullName>
    </recommendedName>
</protein>
<dbReference type="InterPro" id="IPR031321">
    <property type="entry name" value="UCP012641"/>
</dbReference>
<proteinExistence type="predicted"/>
<feature type="domain" description="Zinc-ribbon" evidence="1">
    <location>
        <begin position="5"/>
        <end position="90"/>
    </location>
</feature>
<dbReference type="InterPro" id="IPR011201">
    <property type="entry name" value="Zinc-ribbon_6_bact"/>
</dbReference>
<dbReference type="AlphaFoldDB" id="A0A5C6ARX1"/>
<gene>
    <name evidence="2" type="ORF">Pla100_17450</name>
</gene>
<dbReference type="Pfam" id="PF15887">
    <property type="entry name" value="Peptidase_Mx"/>
    <property type="match status" value="1"/>
</dbReference>
<evidence type="ECO:0000313" key="2">
    <source>
        <dbReference type="EMBL" id="TWU02009.1"/>
    </source>
</evidence>
<dbReference type="OrthoDB" id="256753at2"/>
<name>A0A5C6ARX1_9BACT</name>
<dbReference type="Proteomes" id="UP000316213">
    <property type="component" value="Unassembled WGS sequence"/>
</dbReference>
<dbReference type="EMBL" id="SJPM01000002">
    <property type="protein sequence ID" value="TWU02009.1"/>
    <property type="molecule type" value="Genomic_DNA"/>
</dbReference>
<dbReference type="Gene3D" id="3.40.390.70">
    <property type="match status" value="1"/>
</dbReference>
<evidence type="ECO:0000259" key="1">
    <source>
        <dbReference type="Pfam" id="PF10005"/>
    </source>
</evidence>
<accession>A0A5C6ARX1</accession>
<reference evidence="2 3" key="1">
    <citation type="submission" date="2019-02" db="EMBL/GenBank/DDBJ databases">
        <title>Deep-cultivation of Planctomycetes and their phenomic and genomic characterization uncovers novel biology.</title>
        <authorList>
            <person name="Wiegand S."/>
            <person name="Jogler M."/>
            <person name="Boedeker C."/>
            <person name="Pinto D."/>
            <person name="Vollmers J."/>
            <person name="Rivas-Marin E."/>
            <person name="Kohn T."/>
            <person name="Peeters S.H."/>
            <person name="Heuer A."/>
            <person name="Rast P."/>
            <person name="Oberbeckmann S."/>
            <person name="Bunk B."/>
            <person name="Jeske O."/>
            <person name="Meyerdierks A."/>
            <person name="Storesund J.E."/>
            <person name="Kallscheuer N."/>
            <person name="Luecker S."/>
            <person name="Lage O.M."/>
            <person name="Pohl T."/>
            <person name="Merkel B.J."/>
            <person name="Hornburger P."/>
            <person name="Mueller R.-W."/>
            <person name="Bruemmer F."/>
            <person name="Labrenz M."/>
            <person name="Spormann A.M."/>
            <person name="Op Den Camp H."/>
            <person name="Overmann J."/>
            <person name="Amann R."/>
            <person name="Jetten M.S.M."/>
            <person name="Mascher T."/>
            <person name="Medema M.H."/>
            <person name="Devos D.P."/>
            <person name="Kaster A.-K."/>
            <person name="Ovreas L."/>
            <person name="Rohde M."/>
            <person name="Galperin M.Y."/>
            <person name="Jogler C."/>
        </authorList>
    </citation>
    <scope>NUCLEOTIDE SEQUENCE [LARGE SCALE GENOMIC DNA]</scope>
    <source>
        <strain evidence="2 3">Pla100</strain>
    </source>
</reference>
<dbReference type="Pfam" id="PF10005">
    <property type="entry name" value="Zn_ribbon_DZR_6"/>
    <property type="match status" value="1"/>
</dbReference>
<comment type="caution">
    <text evidence="2">The sequence shown here is derived from an EMBL/GenBank/DDBJ whole genome shotgun (WGS) entry which is preliminary data.</text>
</comment>
<sequence>MKTGTCRCGNRIFFNNHECLSCHARLGRCTVCGSLTSLTTDEADIRCDACHSVVYPCLNQMHGVCHSFNQSAETLCRWCEFTNVIPPLSQPDRVVRWGALESAKRRLLLQLEDLSLPPFIADTRRTHRLRFEFLEDSVDAEGKPQKVTTGHENGLITINLAEADSVHRERLRVQFGEPQRTLIGHMRHEVGHYIDWAWASQVAVEEYHRLFGNPGEVDYSQAMKQHYERGAPADWHENHVSAYATMHPWEDFAETVNVYLDIMAIATTANDIGGQHLDLSPVSDAAKLVKSVLDIVIQVSEYNFDLGLLPLLPERLPPSVVQKLSYVHSLRSLSIDGQLPTQ</sequence>
<organism evidence="2 3">
    <name type="scientific">Neorhodopirellula pilleata</name>
    <dbReference type="NCBI Taxonomy" id="2714738"/>
    <lineage>
        <taxon>Bacteria</taxon>
        <taxon>Pseudomonadati</taxon>
        <taxon>Planctomycetota</taxon>
        <taxon>Planctomycetia</taxon>
        <taxon>Pirellulales</taxon>
        <taxon>Pirellulaceae</taxon>
        <taxon>Neorhodopirellula</taxon>
    </lineage>
</organism>